<evidence type="ECO:0000256" key="1">
    <source>
        <dbReference type="ARBA" id="ARBA00004651"/>
    </source>
</evidence>
<reference evidence="10 11" key="1">
    <citation type="submission" date="2019-06" db="EMBL/GenBank/DDBJ databases">
        <title>Sequencing the genomes of 1000 actinobacteria strains.</title>
        <authorList>
            <person name="Klenk H.-P."/>
        </authorList>
    </citation>
    <scope>NUCLEOTIDE SEQUENCE [LARGE SCALE GENOMIC DNA]</scope>
    <source>
        <strain evidence="10 11">DSM 45301</strain>
    </source>
</reference>
<evidence type="ECO:0000256" key="8">
    <source>
        <dbReference type="SAM" id="Phobius"/>
    </source>
</evidence>
<keyword evidence="4 10" id="KW-0808">Transferase</keyword>
<evidence type="ECO:0000313" key="10">
    <source>
        <dbReference type="EMBL" id="TQM15258.1"/>
    </source>
</evidence>
<dbReference type="EMBL" id="VFPA01000001">
    <property type="protein sequence ID" value="TQM15258.1"/>
    <property type="molecule type" value="Genomic_DNA"/>
</dbReference>
<dbReference type="RefSeq" id="WP_142050785.1">
    <property type="nucleotide sequence ID" value="NZ_VFPA01000001.1"/>
</dbReference>
<feature type="transmembrane region" description="Helical" evidence="8">
    <location>
        <begin position="248"/>
        <end position="274"/>
    </location>
</feature>
<keyword evidence="11" id="KW-1185">Reference proteome</keyword>
<dbReference type="PANTHER" id="PTHR33908">
    <property type="entry name" value="MANNOSYLTRANSFERASE YKCB-RELATED"/>
    <property type="match status" value="1"/>
</dbReference>
<sequence length="491" mass="52581">MTTVQNAGAAMRARHAPPFARGPVLAITAAVAVAHLAASLGKGYWFDEVYMLAIGRNHLDWGSADQPPLTPLLAALADALAPGSIVVLRLPAVLATAAAVLVAALVAREVGGDRRAQTITAAAQATTLWITLSGHWLTPYTLEPVQWLVLVWLVVRWIRVRDDRLLLALGAAAGIAAQTKFQVLLLCAVLLLAVLVCGPRELLRRPLLWVGAGIGVLIALPTLVWQAVHGWPQLQMGAVVAAEADALYGGRTGVAVLLVVCAGIAGTVLGAYGLWRLLRADEMRSYRFLAVTFLVLYAFFVVTVGRPYYLGGFYAVLAAAGAVGLQRRREAGRRRWRWVVWPAFALSAAAAGVMLSTSLDAVAESDDAGGRIARSAAAAYRALPPAEREDTVLVAQSYIVAAYLDGYSTEYGLPEAHSGNRGYGWFPPPPETAGTALYVGTSPDDVRPWFREVRRVDDGGPDARESSVWLCSGRLEPWAEIWPRLRSLTVG</sequence>
<protein>
    <submittedName>
        <fullName evidence="10">Dolichyl-phosphate-mannose-protein mannosyltransferase</fullName>
    </submittedName>
</protein>
<keyword evidence="5 8" id="KW-0812">Transmembrane</keyword>
<evidence type="ECO:0000256" key="4">
    <source>
        <dbReference type="ARBA" id="ARBA00022679"/>
    </source>
</evidence>
<accession>A0A543E0Z0</accession>
<keyword evidence="7 8" id="KW-0472">Membrane</keyword>
<keyword evidence="2" id="KW-1003">Cell membrane</keyword>
<evidence type="ECO:0000256" key="6">
    <source>
        <dbReference type="ARBA" id="ARBA00022989"/>
    </source>
</evidence>
<dbReference type="PANTHER" id="PTHR33908:SF11">
    <property type="entry name" value="MEMBRANE PROTEIN"/>
    <property type="match status" value="1"/>
</dbReference>
<feature type="transmembrane region" description="Helical" evidence="8">
    <location>
        <begin position="207"/>
        <end position="228"/>
    </location>
</feature>
<feature type="domain" description="Glycosyltransferase RgtA/B/C/D-like" evidence="9">
    <location>
        <begin position="65"/>
        <end position="225"/>
    </location>
</feature>
<feature type="transmembrane region" description="Helical" evidence="8">
    <location>
        <begin position="286"/>
        <end position="302"/>
    </location>
</feature>
<dbReference type="Proteomes" id="UP000315677">
    <property type="component" value="Unassembled WGS sequence"/>
</dbReference>
<organism evidence="10 11">
    <name type="scientific">Pseudonocardia kunmingensis</name>
    <dbReference type="NCBI Taxonomy" id="630975"/>
    <lineage>
        <taxon>Bacteria</taxon>
        <taxon>Bacillati</taxon>
        <taxon>Actinomycetota</taxon>
        <taxon>Actinomycetes</taxon>
        <taxon>Pseudonocardiales</taxon>
        <taxon>Pseudonocardiaceae</taxon>
        <taxon>Pseudonocardia</taxon>
    </lineage>
</organism>
<feature type="transmembrane region" description="Helical" evidence="8">
    <location>
        <begin position="165"/>
        <end position="195"/>
    </location>
</feature>
<comment type="caution">
    <text evidence="10">The sequence shown here is derived from an EMBL/GenBank/DDBJ whole genome shotgun (WGS) entry which is preliminary data.</text>
</comment>
<dbReference type="InterPro" id="IPR038731">
    <property type="entry name" value="RgtA/B/C-like"/>
</dbReference>
<evidence type="ECO:0000256" key="2">
    <source>
        <dbReference type="ARBA" id="ARBA00022475"/>
    </source>
</evidence>
<dbReference type="Pfam" id="PF13231">
    <property type="entry name" value="PMT_2"/>
    <property type="match status" value="1"/>
</dbReference>
<proteinExistence type="predicted"/>
<evidence type="ECO:0000259" key="9">
    <source>
        <dbReference type="Pfam" id="PF13231"/>
    </source>
</evidence>
<evidence type="ECO:0000256" key="3">
    <source>
        <dbReference type="ARBA" id="ARBA00022676"/>
    </source>
</evidence>
<gene>
    <name evidence="10" type="ORF">FB558_2041</name>
</gene>
<dbReference type="InterPro" id="IPR050297">
    <property type="entry name" value="LipidA_mod_glycosyltrf_83"/>
</dbReference>
<comment type="subcellular location">
    <subcellularLocation>
        <location evidence="1">Cell membrane</location>
        <topology evidence="1">Multi-pass membrane protein</topology>
    </subcellularLocation>
</comment>
<keyword evidence="3 10" id="KW-0328">Glycosyltransferase</keyword>
<feature type="transmembrane region" description="Helical" evidence="8">
    <location>
        <begin position="338"/>
        <end position="355"/>
    </location>
</feature>
<feature type="transmembrane region" description="Helical" evidence="8">
    <location>
        <begin position="86"/>
        <end position="107"/>
    </location>
</feature>
<evidence type="ECO:0000256" key="7">
    <source>
        <dbReference type="ARBA" id="ARBA00023136"/>
    </source>
</evidence>
<evidence type="ECO:0000313" key="11">
    <source>
        <dbReference type="Proteomes" id="UP000315677"/>
    </source>
</evidence>
<dbReference type="GO" id="GO:0016763">
    <property type="term" value="F:pentosyltransferase activity"/>
    <property type="evidence" value="ECO:0007669"/>
    <property type="project" value="TreeGrafter"/>
</dbReference>
<dbReference type="OrthoDB" id="5166595at2"/>
<name>A0A543E0Z0_9PSEU</name>
<feature type="transmembrane region" description="Helical" evidence="8">
    <location>
        <begin position="20"/>
        <end position="41"/>
    </location>
</feature>
<dbReference type="AlphaFoldDB" id="A0A543E0Z0"/>
<keyword evidence="6 8" id="KW-1133">Transmembrane helix</keyword>
<feature type="transmembrane region" description="Helical" evidence="8">
    <location>
        <begin position="308"/>
        <end position="326"/>
    </location>
</feature>
<evidence type="ECO:0000256" key="5">
    <source>
        <dbReference type="ARBA" id="ARBA00022692"/>
    </source>
</evidence>
<dbReference type="GO" id="GO:0005886">
    <property type="term" value="C:plasma membrane"/>
    <property type="evidence" value="ECO:0007669"/>
    <property type="project" value="UniProtKB-SubCell"/>
</dbReference>
<dbReference type="GO" id="GO:0009103">
    <property type="term" value="P:lipopolysaccharide biosynthetic process"/>
    <property type="evidence" value="ECO:0007669"/>
    <property type="project" value="UniProtKB-ARBA"/>
</dbReference>